<dbReference type="AlphaFoldDB" id="A0A2V3PNT2"/>
<dbReference type="OrthoDB" id="9788101at2"/>
<dbReference type="RefSeq" id="WP_110310694.1">
    <property type="nucleotide sequence ID" value="NZ_QICL01000011.1"/>
</dbReference>
<keyword evidence="2" id="KW-0808">Transferase</keyword>
<sequence>MNNYPKISIVTPNYNQVKYLEETILSVLNQGYPNLEYIVIDGGSTDGSVEIIKKYADRLAYWESVPDNGMYDAIRKGFEKSTGEVMAWINSDDMYQSKSFFTVAEIFGKYSQVNWLLGFPSIYDALGRIVECPHTLRQWSKYDLYIGQYQWIQQESVFWRRSLWEKAGSRIESSLKYAGDFELWFRFFTYEKLYVTTAILSGFRMRDGEQLSMKQKDAYDAEIKSVLAARVYTEEEKSILKRYNKRKKQFLFLSKFKIFNAKLILDKFKLDNFGYPEVISFDRHEQCFKLGSQ</sequence>
<dbReference type="PANTHER" id="PTHR22916:SF65">
    <property type="entry name" value="SLR1065 PROTEIN"/>
    <property type="match status" value="1"/>
</dbReference>
<proteinExistence type="predicted"/>
<dbReference type="CDD" id="cd06433">
    <property type="entry name" value="GT_2_WfgS_like"/>
    <property type="match status" value="1"/>
</dbReference>
<dbReference type="SUPFAM" id="SSF53448">
    <property type="entry name" value="Nucleotide-diphospho-sugar transferases"/>
    <property type="match status" value="1"/>
</dbReference>
<evidence type="ECO:0000259" key="1">
    <source>
        <dbReference type="Pfam" id="PF00535"/>
    </source>
</evidence>
<organism evidence="2 3">
    <name type="scientific">Dysgonomonas alginatilytica</name>
    <dbReference type="NCBI Taxonomy" id="1605892"/>
    <lineage>
        <taxon>Bacteria</taxon>
        <taxon>Pseudomonadati</taxon>
        <taxon>Bacteroidota</taxon>
        <taxon>Bacteroidia</taxon>
        <taxon>Bacteroidales</taxon>
        <taxon>Dysgonomonadaceae</taxon>
        <taxon>Dysgonomonas</taxon>
    </lineage>
</organism>
<feature type="domain" description="Glycosyltransferase 2-like" evidence="1">
    <location>
        <begin position="8"/>
        <end position="127"/>
    </location>
</feature>
<dbReference type="EMBL" id="QICL01000011">
    <property type="protein sequence ID" value="PXV64135.1"/>
    <property type="molecule type" value="Genomic_DNA"/>
</dbReference>
<dbReference type="Pfam" id="PF00535">
    <property type="entry name" value="Glycos_transf_2"/>
    <property type="match status" value="1"/>
</dbReference>
<dbReference type="PANTHER" id="PTHR22916">
    <property type="entry name" value="GLYCOSYLTRANSFERASE"/>
    <property type="match status" value="1"/>
</dbReference>
<gene>
    <name evidence="2" type="ORF">CLV62_11193</name>
</gene>
<name>A0A2V3PNT2_9BACT</name>
<accession>A0A2V3PNT2</accession>
<reference evidence="2 3" key="1">
    <citation type="submission" date="2018-03" db="EMBL/GenBank/DDBJ databases">
        <title>Genomic Encyclopedia of Archaeal and Bacterial Type Strains, Phase II (KMG-II): from individual species to whole genera.</title>
        <authorList>
            <person name="Goeker M."/>
        </authorList>
    </citation>
    <scope>NUCLEOTIDE SEQUENCE [LARGE SCALE GENOMIC DNA]</scope>
    <source>
        <strain evidence="2 3">DSM 100214</strain>
    </source>
</reference>
<evidence type="ECO:0000313" key="3">
    <source>
        <dbReference type="Proteomes" id="UP000247973"/>
    </source>
</evidence>
<evidence type="ECO:0000313" key="2">
    <source>
        <dbReference type="EMBL" id="PXV64135.1"/>
    </source>
</evidence>
<comment type="caution">
    <text evidence="2">The sequence shown here is derived from an EMBL/GenBank/DDBJ whole genome shotgun (WGS) entry which is preliminary data.</text>
</comment>
<protein>
    <submittedName>
        <fullName evidence="2">Glycosyl transferase family 2</fullName>
    </submittedName>
</protein>
<dbReference type="InterPro" id="IPR001173">
    <property type="entry name" value="Glyco_trans_2-like"/>
</dbReference>
<keyword evidence="3" id="KW-1185">Reference proteome</keyword>
<dbReference type="Gene3D" id="3.90.550.10">
    <property type="entry name" value="Spore Coat Polysaccharide Biosynthesis Protein SpsA, Chain A"/>
    <property type="match status" value="1"/>
</dbReference>
<dbReference type="Proteomes" id="UP000247973">
    <property type="component" value="Unassembled WGS sequence"/>
</dbReference>
<dbReference type="GO" id="GO:0016758">
    <property type="term" value="F:hexosyltransferase activity"/>
    <property type="evidence" value="ECO:0007669"/>
    <property type="project" value="UniProtKB-ARBA"/>
</dbReference>
<dbReference type="InterPro" id="IPR029044">
    <property type="entry name" value="Nucleotide-diphossugar_trans"/>
</dbReference>